<gene>
    <name evidence="2" type="ORF">Salat_2772300</name>
</gene>
<dbReference type="PANTHER" id="PTHR36384:SF1">
    <property type="entry name" value="SAWADEE PROTEIN"/>
    <property type="match status" value="1"/>
</dbReference>
<keyword evidence="3" id="KW-1185">Reference proteome</keyword>
<feature type="domain" description="SAWADEE" evidence="1">
    <location>
        <begin position="45"/>
        <end position="131"/>
    </location>
</feature>
<proteinExistence type="predicted"/>
<dbReference type="EMBL" id="JACGWO010000012">
    <property type="protein sequence ID" value="KAK4413596.1"/>
    <property type="molecule type" value="Genomic_DNA"/>
</dbReference>
<dbReference type="AlphaFoldDB" id="A0AAE1XLL2"/>
<comment type="caution">
    <text evidence="2">The sequence shown here is derived from an EMBL/GenBank/DDBJ whole genome shotgun (WGS) entry which is preliminary data.</text>
</comment>
<dbReference type="Proteomes" id="UP001293254">
    <property type="component" value="Unassembled WGS sequence"/>
</dbReference>
<dbReference type="PANTHER" id="PTHR36384">
    <property type="entry name" value="SAWADEE PROTEIN"/>
    <property type="match status" value="1"/>
</dbReference>
<dbReference type="InterPro" id="IPR032001">
    <property type="entry name" value="SAWADEE_dom"/>
</dbReference>
<reference evidence="2" key="1">
    <citation type="submission" date="2020-06" db="EMBL/GenBank/DDBJ databases">
        <authorList>
            <person name="Li T."/>
            <person name="Hu X."/>
            <person name="Zhang T."/>
            <person name="Song X."/>
            <person name="Zhang H."/>
            <person name="Dai N."/>
            <person name="Sheng W."/>
            <person name="Hou X."/>
            <person name="Wei L."/>
        </authorList>
    </citation>
    <scope>NUCLEOTIDE SEQUENCE</scope>
    <source>
        <strain evidence="2">3651</strain>
        <tissue evidence="2">Leaf</tissue>
    </source>
</reference>
<sequence length="393" mass="43675">MPGTVWRSNWTRRPDTEHQIPVLPGALRGCILRRWVQDGSPSTGVGERFRPLSHQLQDHECGNLDIGTTVCAAHGSGVDDLRFFDAVIEAVNHQTHSFAGREEECLCTFVLFWLHGRGAGTLTSANIASICTIEPFPQIDPRISAFAILAEEKIASSKSISVLDCSGSAPKGQTSCKRHICKSVDTNLEPSQNRLQETGPSTMRKSLMWKSEDSGRMSNHKQWKNQDEDIGPAPCNFDGLATAEGCHFIPINNLEKDLIPSTIKKFIYKQTGILPQAFVFPRLLSDPFARGAIVVDCRKKFQIIHEFLDNPTHLIVSSRERPWVITEEEVTGTVRTTVWNLIPRASEAFSQHFMMISYAFRCWKSTHGRLVIGCGLLASRGQLSFAGGLAMDL</sequence>
<evidence type="ECO:0000313" key="3">
    <source>
        <dbReference type="Proteomes" id="UP001293254"/>
    </source>
</evidence>
<name>A0AAE1XLL2_9LAMI</name>
<accession>A0AAE1XLL2</accession>
<organism evidence="2 3">
    <name type="scientific">Sesamum alatum</name>
    <dbReference type="NCBI Taxonomy" id="300844"/>
    <lineage>
        <taxon>Eukaryota</taxon>
        <taxon>Viridiplantae</taxon>
        <taxon>Streptophyta</taxon>
        <taxon>Embryophyta</taxon>
        <taxon>Tracheophyta</taxon>
        <taxon>Spermatophyta</taxon>
        <taxon>Magnoliopsida</taxon>
        <taxon>eudicotyledons</taxon>
        <taxon>Gunneridae</taxon>
        <taxon>Pentapetalae</taxon>
        <taxon>asterids</taxon>
        <taxon>lamiids</taxon>
        <taxon>Lamiales</taxon>
        <taxon>Pedaliaceae</taxon>
        <taxon>Sesamum</taxon>
    </lineage>
</organism>
<evidence type="ECO:0000259" key="1">
    <source>
        <dbReference type="Pfam" id="PF16719"/>
    </source>
</evidence>
<protein>
    <recommendedName>
        <fullName evidence="1">SAWADEE domain-containing protein</fullName>
    </recommendedName>
</protein>
<evidence type="ECO:0000313" key="2">
    <source>
        <dbReference type="EMBL" id="KAK4413596.1"/>
    </source>
</evidence>
<dbReference type="Pfam" id="PF16719">
    <property type="entry name" value="SAWADEE"/>
    <property type="match status" value="1"/>
</dbReference>
<reference evidence="2" key="2">
    <citation type="journal article" date="2024" name="Plant">
        <title>Genomic evolution and insights into agronomic trait innovations of Sesamum species.</title>
        <authorList>
            <person name="Miao H."/>
            <person name="Wang L."/>
            <person name="Qu L."/>
            <person name="Liu H."/>
            <person name="Sun Y."/>
            <person name="Le M."/>
            <person name="Wang Q."/>
            <person name="Wei S."/>
            <person name="Zheng Y."/>
            <person name="Lin W."/>
            <person name="Duan Y."/>
            <person name="Cao H."/>
            <person name="Xiong S."/>
            <person name="Wang X."/>
            <person name="Wei L."/>
            <person name="Li C."/>
            <person name="Ma Q."/>
            <person name="Ju M."/>
            <person name="Zhao R."/>
            <person name="Li G."/>
            <person name="Mu C."/>
            <person name="Tian Q."/>
            <person name="Mei H."/>
            <person name="Zhang T."/>
            <person name="Gao T."/>
            <person name="Zhang H."/>
        </authorList>
    </citation>
    <scope>NUCLEOTIDE SEQUENCE</scope>
    <source>
        <strain evidence="2">3651</strain>
    </source>
</reference>
<dbReference type="GO" id="GO:0003682">
    <property type="term" value="F:chromatin binding"/>
    <property type="evidence" value="ECO:0007669"/>
    <property type="project" value="InterPro"/>
</dbReference>